<keyword evidence="6" id="KW-1185">Reference proteome</keyword>
<dbReference type="InterPro" id="IPR036390">
    <property type="entry name" value="WH_DNA-bd_sf"/>
</dbReference>
<dbReference type="PRINTS" id="PR00454">
    <property type="entry name" value="ETSDOMAIN"/>
</dbReference>
<dbReference type="HOGENOM" id="CLU_099695_1_2_1"/>
<dbReference type="PANTHER" id="PTHR11849">
    <property type="entry name" value="ETS"/>
    <property type="match status" value="1"/>
</dbReference>
<sequence>HLWEFIRDLLKDPNYSGRIIKWEDKSSGIFRIVKSSEVADLWGQKKKNKRIMTYEKMSRSLRYGYFGAVPKEKRYPKKLCFKFGPKSTGWQ</sequence>
<dbReference type="PROSITE" id="PS50061">
    <property type="entry name" value="ETS_DOMAIN_3"/>
    <property type="match status" value="1"/>
</dbReference>
<name>V3ZKC5_LOTGI</name>
<dbReference type="Proteomes" id="UP000030746">
    <property type="component" value="Unassembled WGS sequence"/>
</dbReference>
<dbReference type="AlphaFoldDB" id="V3ZKC5"/>
<feature type="domain" description="ETS" evidence="4">
    <location>
        <begin position="1"/>
        <end position="84"/>
    </location>
</feature>
<feature type="non-terminal residue" evidence="5">
    <location>
        <position position="1"/>
    </location>
</feature>
<evidence type="ECO:0000256" key="2">
    <source>
        <dbReference type="ARBA" id="ARBA00023125"/>
    </source>
</evidence>
<evidence type="ECO:0000256" key="3">
    <source>
        <dbReference type="RuleBase" id="RU004019"/>
    </source>
</evidence>
<dbReference type="CTD" id="20232026"/>
<protein>
    <recommendedName>
        <fullName evidence="4">ETS domain-containing protein</fullName>
    </recommendedName>
</protein>
<dbReference type="EMBL" id="KB202199">
    <property type="protein sequence ID" value="ESO91768.1"/>
    <property type="molecule type" value="Genomic_DNA"/>
</dbReference>
<dbReference type="GO" id="GO:0043565">
    <property type="term" value="F:sequence-specific DNA binding"/>
    <property type="evidence" value="ECO:0007669"/>
    <property type="project" value="InterPro"/>
</dbReference>
<dbReference type="STRING" id="225164.V3ZKC5"/>
<dbReference type="Gene3D" id="1.10.10.10">
    <property type="entry name" value="Winged helix-like DNA-binding domain superfamily/Winged helix DNA-binding domain"/>
    <property type="match status" value="1"/>
</dbReference>
<dbReference type="GO" id="GO:0000981">
    <property type="term" value="F:DNA-binding transcription factor activity, RNA polymerase II-specific"/>
    <property type="evidence" value="ECO:0007669"/>
    <property type="project" value="TreeGrafter"/>
</dbReference>
<comment type="subcellular location">
    <subcellularLocation>
        <location evidence="3">Nucleus</location>
    </subcellularLocation>
</comment>
<evidence type="ECO:0000313" key="6">
    <source>
        <dbReference type="Proteomes" id="UP000030746"/>
    </source>
</evidence>
<organism evidence="5 6">
    <name type="scientific">Lottia gigantea</name>
    <name type="common">Giant owl limpet</name>
    <dbReference type="NCBI Taxonomy" id="225164"/>
    <lineage>
        <taxon>Eukaryota</taxon>
        <taxon>Metazoa</taxon>
        <taxon>Spiralia</taxon>
        <taxon>Lophotrochozoa</taxon>
        <taxon>Mollusca</taxon>
        <taxon>Gastropoda</taxon>
        <taxon>Patellogastropoda</taxon>
        <taxon>Lottioidea</taxon>
        <taxon>Lottiidae</taxon>
        <taxon>Lottia</taxon>
    </lineage>
</organism>
<proteinExistence type="inferred from homology"/>
<dbReference type="InterPro" id="IPR036388">
    <property type="entry name" value="WH-like_DNA-bd_sf"/>
</dbReference>
<dbReference type="GO" id="GO:0030154">
    <property type="term" value="P:cell differentiation"/>
    <property type="evidence" value="ECO:0007669"/>
    <property type="project" value="TreeGrafter"/>
</dbReference>
<dbReference type="OrthoDB" id="5961210at2759"/>
<evidence type="ECO:0000313" key="5">
    <source>
        <dbReference type="EMBL" id="ESO91768.1"/>
    </source>
</evidence>
<gene>
    <name evidence="5" type="ORF">LOTGIDRAFT_121836</name>
</gene>
<dbReference type="GeneID" id="20232026"/>
<dbReference type="RefSeq" id="XP_009057440.1">
    <property type="nucleotide sequence ID" value="XM_009059192.1"/>
</dbReference>
<dbReference type="SMART" id="SM00413">
    <property type="entry name" value="ETS"/>
    <property type="match status" value="1"/>
</dbReference>
<evidence type="ECO:0000259" key="4">
    <source>
        <dbReference type="PROSITE" id="PS50061"/>
    </source>
</evidence>
<reference evidence="5 6" key="1">
    <citation type="journal article" date="2013" name="Nature">
        <title>Insights into bilaterian evolution from three spiralian genomes.</title>
        <authorList>
            <person name="Simakov O."/>
            <person name="Marletaz F."/>
            <person name="Cho S.J."/>
            <person name="Edsinger-Gonzales E."/>
            <person name="Havlak P."/>
            <person name="Hellsten U."/>
            <person name="Kuo D.H."/>
            <person name="Larsson T."/>
            <person name="Lv J."/>
            <person name="Arendt D."/>
            <person name="Savage R."/>
            <person name="Osoegawa K."/>
            <person name="de Jong P."/>
            <person name="Grimwood J."/>
            <person name="Chapman J.A."/>
            <person name="Shapiro H."/>
            <person name="Aerts A."/>
            <person name="Otillar R.P."/>
            <person name="Terry A.Y."/>
            <person name="Boore J.L."/>
            <person name="Grigoriev I.V."/>
            <person name="Lindberg D.R."/>
            <person name="Seaver E.C."/>
            <person name="Weisblat D.A."/>
            <person name="Putnam N.H."/>
            <person name="Rokhsar D.S."/>
        </authorList>
    </citation>
    <scope>NUCLEOTIDE SEQUENCE [LARGE SCALE GENOMIC DNA]</scope>
</reference>
<keyword evidence="3" id="KW-0539">Nucleus</keyword>
<dbReference type="KEGG" id="lgi:LOTGIDRAFT_121836"/>
<dbReference type="SUPFAM" id="SSF46785">
    <property type="entry name" value="Winged helix' DNA-binding domain"/>
    <property type="match status" value="1"/>
</dbReference>
<accession>V3ZKC5</accession>
<dbReference type="Pfam" id="PF00178">
    <property type="entry name" value="Ets"/>
    <property type="match status" value="1"/>
</dbReference>
<dbReference type="GO" id="GO:0005634">
    <property type="term" value="C:nucleus"/>
    <property type="evidence" value="ECO:0007669"/>
    <property type="project" value="UniProtKB-SubCell"/>
</dbReference>
<keyword evidence="2 3" id="KW-0238">DNA-binding</keyword>
<comment type="similarity">
    <text evidence="1 3">Belongs to the ETS family.</text>
</comment>
<dbReference type="PANTHER" id="PTHR11849:SF190">
    <property type="entry name" value="ETS-DOMAIN PROTEIN"/>
    <property type="match status" value="1"/>
</dbReference>
<dbReference type="InterPro" id="IPR000418">
    <property type="entry name" value="Ets_dom"/>
</dbReference>
<evidence type="ECO:0000256" key="1">
    <source>
        <dbReference type="ARBA" id="ARBA00005562"/>
    </source>
</evidence>
<dbReference type="InterPro" id="IPR046328">
    <property type="entry name" value="ETS_fam"/>
</dbReference>
<dbReference type="OMA" id="IVASMWG"/>